<dbReference type="Proteomes" id="UP000254771">
    <property type="component" value="Unassembled WGS sequence"/>
</dbReference>
<keyword evidence="4" id="KW-0311">Gluconate utilization</keyword>
<evidence type="ECO:0000313" key="6">
    <source>
        <dbReference type="EMBL" id="RDH83589.1"/>
    </source>
</evidence>
<dbReference type="InterPro" id="IPR013328">
    <property type="entry name" value="6PGD_dom2"/>
</dbReference>
<sequence>MQLGMIGLGRMGANMVRRLMKDGHECVAYDLNREAVTQMEQEGATGATDWQDLVQKLEAPRAVWIMVPAGVVDDTIAAISAYLFEGDTIIDGGNSYYKDDITRYKHLHERGIHYLDVGTSGGVLGLERGYCLMIGGEQETVSRLQPVFTSLAPGVGEIPRTRSRSGNPGPAEQGWLHCGPAGAGHFVKMVHNGIEYGLMAAYAEGFNILRHANVGQQSAESDAETTPLRDPETFQYDIDVAQVAELWRRGSVVSSWLLDLTAAALGDNLDLTDFSGRVSDSGEGRWTSIAAIESGVPAHVLTAALFNRFSSRGEADYGDRLLSAMRYEFGGHKEKSD</sequence>
<dbReference type="InterPro" id="IPR006115">
    <property type="entry name" value="6PGDH_NADP-bd"/>
</dbReference>
<comment type="similarity">
    <text evidence="2">Belongs to the 6-phosphogluconate dehydrogenase family.</text>
</comment>
<evidence type="ECO:0000256" key="3">
    <source>
        <dbReference type="ARBA" id="ARBA00023002"/>
    </source>
</evidence>
<evidence type="ECO:0000256" key="4">
    <source>
        <dbReference type="ARBA" id="ARBA00023064"/>
    </source>
</evidence>
<dbReference type="InterPro" id="IPR008927">
    <property type="entry name" value="6-PGluconate_DH-like_C_sf"/>
</dbReference>
<keyword evidence="7" id="KW-1185">Reference proteome</keyword>
<dbReference type="SMART" id="SM01350">
    <property type="entry name" value="6PGD"/>
    <property type="match status" value="1"/>
</dbReference>
<dbReference type="PANTHER" id="PTHR11811">
    <property type="entry name" value="6-PHOSPHOGLUCONATE DEHYDROGENASE"/>
    <property type="match status" value="1"/>
</dbReference>
<dbReference type="InterPro" id="IPR036291">
    <property type="entry name" value="NAD(P)-bd_dom_sf"/>
</dbReference>
<proteinExistence type="inferred from homology"/>
<dbReference type="GO" id="GO:0006098">
    <property type="term" value="P:pentose-phosphate shunt"/>
    <property type="evidence" value="ECO:0007669"/>
    <property type="project" value="UniProtKB-UniPathway"/>
</dbReference>
<feature type="domain" description="6-phosphogluconate dehydrogenase C-terminal" evidence="5">
    <location>
        <begin position="184"/>
        <end position="336"/>
    </location>
</feature>
<reference evidence="6 7" key="1">
    <citation type="journal article" date="2018" name="ISME J.">
        <title>Endosymbiont genomes yield clues of tubeworm success.</title>
        <authorList>
            <person name="Li Y."/>
            <person name="Liles M.R."/>
            <person name="Halanych K.M."/>
        </authorList>
    </citation>
    <scope>NUCLEOTIDE SEQUENCE [LARGE SCALE GENOMIC DNA]</scope>
    <source>
        <strain evidence="6">A1462</strain>
    </source>
</reference>
<gene>
    <name evidence="6" type="primary">gnd</name>
    <name evidence="6" type="ORF">DIZ78_13820</name>
</gene>
<comment type="caution">
    <text evidence="6">The sequence shown here is derived from an EMBL/GenBank/DDBJ whole genome shotgun (WGS) entry which is preliminary data.</text>
</comment>
<dbReference type="InterPro" id="IPR006183">
    <property type="entry name" value="Pgluconate_DH"/>
</dbReference>
<evidence type="ECO:0000256" key="2">
    <source>
        <dbReference type="ARBA" id="ARBA00008419"/>
    </source>
</evidence>
<dbReference type="NCBIfam" id="NF007161">
    <property type="entry name" value="PRK09599.1"/>
    <property type="match status" value="1"/>
</dbReference>
<dbReference type="GO" id="GO:0004616">
    <property type="term" value="F:phosphogluconate dehydrogenase (decarboxylating) activity"/>
    <property type="evidence" value="ECO:0007669"/>
    <property type="project" value="InterPro"/>
</dbReference>
<evidence type="ECO:0000313" key="7">
    <source>
        <dbReference type="Proteomes" id="UP000254771"/>
    </source>
</evidence>
<keyword evidence="3" id="KW-0560">Oxidoreductase</keyword>
<dbReference type="Pfam" id="PF00393">
    <property type="entry name" value="6PGD"/>
    <property type="match status" value="1"/>
</dbReference>
<dbReference type="PRINTS" id="PR00076">
    <property type="entry name" value="6PGDHDRGNASE"/>
</dbReference>
<dbReference type="Gene3D" id="1.10.1040.10">
    <property type="entry name" value="N-(1-d-carboxylethyl)-l-norvaline Dehydrogenase, domain 2"/>
    <property type="match status" value="1"/>
</dbReference>
<dbReference type="SUPFAM" id="SSF51735">
    <property type="entry name" value="NAD(P)-binding Rossmann-fold domains"/>
    <property type="match status" value="1"/>
</dbReference>
<dbReference type="InterPro" id="IPR002204">
    <property type="entry name" value="3-OH-isobutyrate_DH-rel_CS"/>
</dbReference>
<protein>
    <submittedName>
        <fullName evidence="6">Decarboxylating 6-phosphogluconate dehydrogenase</fullName>
    </submittedName>
</protein>
<dbReference type="AlphaFoldDB" id="A0A370DF97"/>
<accession>A0A370DF97</accession>
<evidence type="ECO:0000256" key="1">
    <source>
        <dbReference type="ARBA" id="ARBA00004959"/>
    </source>
</evidence>
<organism evidence="6 7">
    <name type="scientific">endosymbiont of Escarpia spicata</name>
    <dbReference type="NCBI Taxonomy" id="2200908"/>
    <lineage>
        <taxon>Bacteria</taxon>
        <taxon>Pseudomonadati</taxon>
        <taxon>Pseudomonadota</taxon>
        <taxon>Gammaproteobacteria</taxon>
        <taxon>sulfur-oxidizing symbionts</taxon>
    </lineage>
</organism>
<dbReference type="EMBL" id="QFXE01000018">
    <property type="protein sequence ID" value="RDH83589.1"/>
    <property type="molecule type" value="Genomic_DNA"/>
</dbReference>
<dbReference type="Pfam" id="PF03446">
    <property type="entry name" value="NAD_binding_2"/>
    <property type="match status" value="1"/>
</dbReference>
<dbReference type="GO" id="GO:0050661">
    <property type="term" value="F:NADP binding"/>
    <property type="evidence" value="ECO:0007669"/>
    <property type="project" value="InterPro"/>
</dbReference>
<dbReference type="PROSITE" id="PS00895">
    <property type="entry name" value="3_HYDROXYISOBUT_DH"/>
    <property type="match status" value="1"/>
</dbReference>
<dbReference type="GO" id="GO:0016054">
    <property type="term" value="P:organic acid catabolic process"/>
    <property type="evidence" value="ECO:0007669"/>
    <property type="project" value="UniProtKB-ARBA"/>
</dbReference>
<dbReference type="SUPFAM" id="SSF48179">
    <property type="entry name" value="6-phosphogluconate dehydrogenase C-terminal domain-like"/>
    <property type="match status" value="1"/>
</dbReference>
<dbReference type="UniPathway" id="UPA00115"/>
<dbReference type="InterPro" id="IPR004849">
    <property type="entry name" value="6DGDH_YqeC"/>
</dbReference>
<name>A0A370DF97_9GAMM</name>
<evidence type="ECO:0000259" key="5">
    <source>
        <dbReference type="SMART" id="SM01350"/>
    </source>
</evidence>
<dbReference type="Gene3D" id="3.40.50.720">
    <property type="entry name" value="NAD(P)-binding Rossmann-like Domain"/>
    <property type="match status" value="1"/>
</dbReference>
<dbReference type="InterPro" id="IPR006114">
    <property type="entry name" value="6PGDH_C"/>
</dbReference>
<dbReference type="GO" id="GO:0019521">
    <property type="term" value="P:D-gluconate metabolic process"/>
    <property type="evidence" value="ECO:0007669"/>
    <property type="project" value="UniProtKB-KW"/>
</dbReference>
<dbReference type="NCBIfam" id="TIGR00872">
    <property type="entry name" value="gnd_rel"/>
    <property type="match status" value="1"/>
</dbReference>
<comment type="pathway">
    <text evidence="1">Carbohydrate degradation; pentose phosphate pathway.</text>
</comment>